<dbReference type="Proteomes" id="UP001324427">
    <property type="component" value="Unassembled WGS sequence"/>
</dbReference>
<dbReference type="GO" id="GO:0042148">
    <property type="term" value="P:DNA strand invasion"/>
    <property type="evidence" value="ECO:0007669"/>
    <property type="project" value="TreeGrafter"/>
</dbReference>
<dbReference type="GO" id="GO:0000400">
    <property type="term" value="F:four-way junction DNA binding"/>
    <property type="evidence" value="ECO:0007669"/>
    <property type="project" value="TreeGrafter"/>
</dbReference>
<gene>
    <name evidence="1" type="ORF">LTR36_010464</name>
</gene>
<dbReference type="Gene3D" id="3.40.50.300">
    <property type="entry name" value="P-loop containing nucleotide triphosphate hydrolases"/>
    <property type="match status" value="1"/>
</dbReference>
<evidence type="ECO:0000313" key="1">
    <source>
        <dbReference type="EMBL" id="KAK4539638.1"/>
    </source>
</evidence>
<dbReference type="PANTHER" id="PTHR46644:SF2">
    <property type="entry name" value="DNA REPAIR PROTEIN XRCC2"/>
    <property type="match status" value="1"/>
</dbReference>
<dbReference type="GO" id="GO:0005815">
    <property type="term" value="C:microtubule organizing center"/>
    <property type="evidence" value="ECO:0007669"/>
    <property type="project" value="TreeGrafter"/>
</dbReference>
<accession>A0AAV9J4W0</accession>
<dbReference type="SUPFAM" id="SSF52540">
    <property type="entry name" value="P-loop containing nucleoside triphosphate hydrolases"/>
    <property type="match status" value="1"/>
</dbReference>
<evidence type="ECO:0008006" key="3">
    <source>
        <dbReference type="Google" id="ProtNLM"/>
    </source>
</evidence>
<comment type="caution">
    <text evidence="1">The sequence shown here is derived from an EMBL/GenBank/DDBJ whole genome shotgun (WGS) entry which is preliminary data.</text>
</comment>
<protein>
    <recommendedName>
        <fullName evidence="3">DNA recombination and repair protein Rad51-like C-terminal domain-containing protein</fullName>
    </recommendedName>
</protein>
<keyword evidence="2" id="KW-1185">Reference proteome</keyword>
<dbReference type="PANTHER" id="PTHR46644">
    <property type="entry name" value="DNA REPAIR PROTEIN XRCC2"/>
    <property type="match status" value="1"/>
</dbReference>
<dbReference type="CDD" id="cd19490">
    <property type="entry name" value="XRCC2"/>
    <property type="match status" value="1"/>
</dbReference>
<evidence type="ECO:0000313" key="2">
    <source>
        <dbReference type="Proteomes" id="UP001324427"/>
    </source>
</evidence>
<sequence length="298" mass="32423">MRPAPPILELASLATGGGKTHLLYCLTALAVLPIYLNGKQACVVIIDTDASFSVPRLAEQLTLMMKKQQRTEASESDIPDTVTSALKHVHIFRPQSLDSTFATLDALPNYLFDKSRHHSIDRPVGFLAVDSASAFYWQHRADEDDASLLQNTDPGQPTPSQPTGYTRLATALKAASASFSCPVILTSWHLGAAPASLHSHTAEARSLRPSLPAPLSQLPTLRLIVQRVSVRKFPAGISIEEARREAADRQTAVEEGKCEAIVNEWGVDERTLQKLQSVGAGFGFRIRDEGLTFDGEDV</sequence>
<reference evidence="1 2" key="1">
    <citation type="submission" date="2021-11" db="EMBL/GenBank/DDBJ databases">
        <title>Black yeast isolated from Biological Soil Crust.</title>
        <authorList>
            <person name="Kurbessoian T."/>
        </authorList>
    </citation>
    <scope>NUCLEOTIDE SEQUENCE [LARGE SCALE GENOMIC DNA]</scope>
    <source>
        <strain evidence="1 2">CCFEE 5522</strain>
    </source>
</reference>
<dbReference type="GO" id="GO:0000724">
    <property type="term" value="P:double-strand break repair via homologous recombination"/>
    <property type="evidence" value="ECO:0007669"/>
    <property type="project" value="InterPro"/>
</dbReference>
<name>A0AAV9J4W0_9PEZI</name>
<dbReference type="GO" id="GO:0033063">
    <property type="term" value="C:Rad51B-Rad51C-Rad51D-XRCC2 complex"/>
    <property type="evidence" value="ECO:0007669"/>
    <property type="project" value="InterPro"/>
</dbReference>
<dbReference type="EMBL" id="JAVFHQ010000087">
    <property type="protein sequence ID" value="KAK4539638.1"/>
    <property type="molecule type" value="Genomic_DNA"/>
</dbReference>
<dbReference type="GO" id="GO:0005657">
    <property type="term" value="C:replication fork"/>
    <property type="evidence" value="ECO:0007669"/>
    <property type="project" value="InterPro"/>
</dbReference>
<dbReference type="InterPro" id="IPR027417">
    <property type="entry name" value="P-loop_NTPase"/>
</dbReference>
<dbReference type="InterPro" id="IPR030547">
    <property type="entry name" value="XRCC2"/>
</dbReference>
<dbReference type="AlphaFoldDB" id="A0AAV9J4W0"/>
<organism evidence="1 2">
    <name type="scientific">Oleoguttula mirabilis</name>
    <dbReference type="NCBI Taxonomy" id="1507867"/>
    <lineage>
        <taxon>Eukaryota</taxon>
        <taxon>Fungi</taxon>
        <taxon>Dikarya</taxon>
        <taxon>Ascomycota</taxon>
        <taxon>Pezizomycotina</taxon>
        <taxon>Dothideomycetes</taxon>
        <taxon>Dothideomycetidae</taxon>
        <taxon>Mycosphaerellales</taxon>
        <taxon>Teratosphaeriaceae</taxon>
        <taxon>Oleoguttula</taxon>
    </lineage>
</organism>
<proteinExistence type="predicted"/>